<name>A0A1A9US75_GLOAU</name>
<dbReference type="VEuPathDB" id="VectorBase:GAUT013586"/>
<protein>
    <submittedName>
        <fullName evidence="2">Uncharacterized protein</fullName>
    </submittedName>
</protein>
<dbReference type="InterPro" id="IPR015915">
    <property type="entry name" value="Kelch-typ_b-propeller"/>
</dbReference>
<reference evidence="2" key="1">
    <citation type="submission" date="2020-05" db="UniProtKB">
        <authorList>
            <consortium name="EnsemblMetazoa"/>
        </authorList>
    </citation>
    <scope>IDENTIFICATION</scope>
    <source>
        <strain evidence="2">TTRI</strain>
    </source>
</reference>
<dbReference type="Pfam" id="PF01344">
    <property type="entry name" value="Kelch_1"/>
    <property type="match status" value="2"/>
</dbReference>
<evidence type="ECO:0000313" key="3">
    <source>
        <dbReference type="Proteomes" id="UP000078200"/>
    </source>
</evidence>
<dbReference type="STRING" id="7395.A0A1A9US75"/>
<accession>A0A1A9US75</accession>
<dbReference type="EnsemblMetazoa" id="GAUT013586-RA">
    <property type="protein sequence ID" value="GAUT013586-PA"/>
    <property type="gene ID" value="GAUT013586"/>
</dbReference>
<keyword evidence="1" id="KW-0880">Kelch repeat</keyword>
<sequence length="121" mass="13494">MVKYRSVGSLAAVNGYVYALGGHGGLSIFDSVERYDPVNDVWRKMKSMLNRRCRLGVAALNGKLYACGGYDGNSFLRSVQVYDPIKNCWFLVAPMNCKRRRVALAANTLCNSNAYTSSYIY</sequence>
<evidence type="ECO:0000313" key="2">
    <source>
        <dbReference type="EnsemblMetazoa" id="GAUT013586-PA"/>
    </source>
</evidence>
<dbReference type="InterPro" id="IPR006652">
    <property type="entry name" value="Kelch_1"/>
</dbReference>
<dbReference type="SMART" id="SM00612">
    <property type="entry name" value="Kelch"/>
    <property type="match status" value="2"/>
</dbReference>
<organism evidence="2 3">
    <name type="scientific">Glossina austeni</name>
    <name type="common">Savannah tsetse fly</name>
    <dbReference type="NCBI Taxonomy" id="7395"/>
    <lineage>
        <taxon>Eukaryota</taxon>
        <taxon>Metazoa</taxon>
        <taxon>Ecdysozoa</taxon>
        <taxon>Arthropoda</taxon>
        <taxon>Hexapoda</taxon>
        <taxon>Insecta</taxon>
        <taxon>Pterygota</taxon>
        <taxon>Neoptera</taxon>
        <taxon>Endopterygota</taxon>
        <taxon>Diptera</taxon>
        <taxon>Brachycera</taxon>
        <taxon>Muscomorpha</taxon>
        <taxon>Hippoboscoidea</taxon>
        <taxon>Glossinidae</taxon>
        <taxon>Glossina</taxon>
    </lineage>
</organism>
<dbReference type="Proteomes" id="UP000078200">
    <property type="component" value="Unassembled WGS sequence"/>
</dbReference>
<keyword evidence="3" id="KW-1185">Reference proteome</keyword>
<dbReference type="Gene3D" id="2.120.10.80">
    <property type="entry name" value="Kelch-type beta propeller"/>
    <property type="match status" value="1"/>
</dbReference>
<dbReference type="PANTHER" id="PTHR45632">
    <property type="entry name" value="LD33804P"/>
    <property type="match status" value="1"/>
</dbReference>
<dbReference type="SUPFAM" id="SSF117281">
    <property type="entry name" value="Kelch motif"/>
    <property type="match status" value="1"/>
</dbReference>
<proteinExistence type="predicted"/>
<dbReference type="AlphaFoldDB" id="A0A1A9US75"/>
<evidence type="ECO:0000256" key="1">
    <source>
        <dbReference type="ARBA" id="ARBA00022441"/>
    </source>
</evidence>